<dbReference type="AlphaFoldDB" id="A0A7F5RH11"/>
<dbReference type="GO" id="GO:0046872">
    <property type="term" value="F:metal ion binding"/>
    <property type="evidence" value="ECO:0007669"/>
    <property type="project" value="UniProtKB-KW"/>
</dbReference>
<dbReference type="GO" id="GO:0005737">
    <property type="term" value="C:cytoplasm"/>
    <property type="evidence" value="ECO:0007669"/>
    <property type="project" value="TreeGrafter"/>
</dbReference>
<dbReference type="KEGG" id="apln:108742834"/>
<keyword evidence="3" id="KW-0479">Metal-binding</keyword>
<comment type="cofactor">
    <cofactor evidence="1">
        <name>Zn(2+)</name>
        <dbReference type="ChEBI" id="CHEBI:29105"/>
    </cofactor>
</comment>
<sequence>MAIASPGPSIDRDDYFMAIAFLTAKLSSDPVTRVGACIVKDDVVVGIGYNRMPRNSKSKFSWKKDNPDPLKNKYPYVCHAAMVAICNKNSVDVKDSTMYISMFPCNECAKLIVENGIKEVVYLSDKYKDEIPTVASKLIFDAAKVIFRRIKLKNPKIVISFSDINAVSMDIDYRENI</sequence>
<comment type="catalytic activity">
    <reaction evidence="10">
        <text>dCMP + H2O + H(+) = dUMP + NH4(+)</text>
        <dbReference type="Rhea" id="RHEA:22924"/>
        <dbReference type="ChEBI" id="CHEBI:15377"/>
        <dbReference type="ChEBI" id="CHEBI:15378"/>
        <dbReference type="ChEBI" id="CHEBI:28938"/>
        <dbReference type="ChEBI" id="CHEBI:57566"/>
        <dbReference type="ChEBI" id="CHEBI:246422"/>
        <dbReference type="EC" id="3.5.4.12"/>
    </reaction>
</comment>
<keyword evidence="4" id="KW-0545">Nucleotide biosynthesis</keyword>
<evidence type="ECO:0000256" key="6">
    <source>
        <dbReference type="ARBA" id="ARBA00022833"/>
    </source>
</evidence>
<evidence type="ECO:0000313" key="13">
    <source>
        <dbReference type="Proteomes" id="UP000192223"/>
    </source>
</evidence>
<evidence type="ECO:0000256" key="3">
    <source>
        <dbReference type="ARBA" id="ARBA00022723"/>
    </source>
</evidence>
<dbReference type="SUPFAM" id="SSF53927">
    <property type="entry name" value="Cytidine deaminase-like"/>
    <property type="match status" value="1"/>
</dbReference>
<feature type="domain" description="CMP/dCMP-type deaminase" evidence="12">
    <location>
        <begin position="11"/>
        <end position="138"/>
    </location>
</feature>
<dbReference type="EC" id="3.5.4.12" evidence="8"/>
<accession>A0A7F5RH11</accession>
<dbReference type="InterPro" id="IPR016193">
    <property type="entry name" value="Cytidine_deaminase-like"/>
</dbReference>
<evidence type="ECO:0000256" key="7">
    <source>
        <dbReference type="ARBA" id="ARBA00037036"/>
    </source>
</evidence>
<organism evidence="13 14">
    <name type="scientific">Agrilus planipennis</name>
    <name type="common">Emerald ash borer</name>
    <name type="synonym">Agrilus marcopoli</name>
    <dbReference type="NCBI Taxonomy" id="224129"/>
    <lineage>
        <taxon>Eukaryota</taxon>
        <taxon>Metazoa</taxon>
        <taxon>Ecdysozoa</taxon>
        <taxon>Arthropoda</taxon>
        <taxon>Hexapoda</taxon>
        <taxon>Insecta</taxon>
        <taxon>Pterygota</taxon>
        <taxon>Neoptera</taxon>
        <taxon>Endopterygota</taxon>
        <taxon>Coleoptera</taxon>
        <taxon>Polyphaga</taxon>
        <taxon>Elateriformia</taxon>
        <taxon>Buprestoidea</taxon>
        <taxon>Buprestidae</taxon>
        <taxon>Agrilinae</taxon>
        <taxon>Agrilus</taxon>
    </lineage>
</organism>
<dbReference type="OrthoDB" id="6710946at2759"/>
<dbReference type="PANTHER" id="PTHR11086">
    <property type="entry name" value="DEOXYCYTIDYLATE DEAMINASE-RELATED"/>
    <property type="match status" value="1"/>
</dbReference>
<dbReference type="InterPro" id="IPR015517">
    <property type="entry name" value="dCMP_deaminase-rel"/>
</dbReference>
<evidence type="ECO:0000256" key="5">
    <source>
        <dbReference type="ARBA" id="ARBA00022801"/>
    </source>
</evidence>
<dbReference type="GO" id="GO:0009165">
    <property type="term" value="P:nucleotide biosynthetic process"/>
    <property type="evidence" value="ECO:0007669"/>
    <property type="project" value="UniProtKB-KW"/>
</dbReference>
<protein>
    <recommendedName>
        <fullName evidence="11">Probable deoxycytidylate deaminase</fullName>
        <ecNumber evidence="8">3.5.4.12</ecNumber>
    </recommendedName>
    <alternativeName>
        <fullName evidence="9">dCMP deaminase</fullName>
    </alternativeName>
</protein>
<evidence type="ECO:0000259" key="12">
    <source>
        <dbReference type="PROSITE" id="PS51747"/>
    </source>
</evidence>
<evidence type="ECO:0000256" key="8">
    <source>
        <dbReference type="ARBA" id="ARBA00038938"/>
    </source>
</evidence>
<reference evidence="14" key="1">
    <citation type="submission" date="2025-08" db="UniProtKB">
        <authorList>
            <consortium name="RefSeq"/>
        </authorList>
    </citation>
    <scope>IDENTIFICATION</scope>
    <source>
        <tissue evidence="14">Entire body</tissue>
    </source>
</reference>
<dbReference type="CDD" id="cd01286">
    <property type="entry name" value="deoxycytidylate_deaminase"/>
    <property type="match status" value="1"/>
</dbReference>
<keyword evidence="13" id="KW-1185">Reference proteome</keyword>
<dbReference type="GO" id="GO:0004132">
    <property type="term" value="F:dCMP deaminase activity"/>
    <property type="evidence" value="ECO:0007669"/>
    <property type="project" value="UniProtKB-EC"/>
</dbReference>
<evidence type="ECO:0000256" key="11">
    <source>
        <dbReference type="ARBA" id="ARBA00071625"/>
    </source>
</evidence>
<comment type="similarity">
    <text evidence="2">Belongs to the cytidine and deoxycytidylate deaminase family.</text>
</comment>
<keyword evidence="6" id="KW-0862">Zinc</keyword>
<dbReference type="RefSeq" id="XP_025835282.1">
    <property type="nucleotide sequence ID" value="XM_025979497.1"/>
</dbReference>
<dbReference type="GeneID" id="108742834"/>
<evidence type="ECO:0000256" key="2">
    <source>
        <dbReference type="ARBA" id="ARBA00006576"/>
    </source>
</evidence>
<keyword evidence="5" id="KW-0378">Hydrolase</keyword>
<dbReference type="FunFam" id="3.40.140.10:FF:000021">
    <property type="entry name" value="Deoxycytidylate deaminase"/>
    <property type="match status" value="1"/>
</dbReference>
<dbReference type="Gene3D" id="3.40.140.10">
    <property type="entry name" value="Cytidine Deaminase, domain 2"/>
    <property type="match status" value="1"/>
</dbReference>
<dbReference type="InParanoid" id="A0A7F5RH11"/>
<dbReference type="InterPro" id="IPR002125">
    <property type="entry name" value="CMP_dCMP_dom"/>
</dbReference>
<dbReference type="Pfam" id="PF00383">
    <property type="entry name" value="dCMP_cyt_deam_1"/>
    <property type="match status" value="1"/>
</dbReference>
<dbReference type="PANTHER" id="PTHR11086:SF18">
    <property type="entry name" value="DEOXYCYTIDYLATE DEAMINASE"/>
    <property type="match status" value="1"/>
</dbReference>
<gene>
    <name evidence="14" type="primary">LOC108742834</name>
</gene>
<comment type="function">
    <text evidence="7">Supplies the nucleotide substrate for thymidylate synthetase.</text>
</comment>
<evidence type="ECO:0000256" key="10">
    <source>
        <dbReference type="ARBA" id="ARBA00052978"/>
    </source>
</evidence>
<evidence type="ECO:0000256" key="1">
    <source>
        <dbReference type="ARBA" id="ARBA00001947"/>
    </source>
</evidence>
<evidence type="ECO:0000256" key="4">
    <source>
        <dbReference type="ARBA" id="ARBA00022727"/>
    </source>
</evidence>
<evidence type="ECO:0000313" key="14">
    <source>
        <dbReference type="RefSeq" id="XP_025835282.1"/>
    </source>
</evidence>
<dbReference type="Proteomes" id="UP000192223">
    <property type="component" value="Unplaced"/>
</dbReference>
<dbReference type="InterPro" id="IPR035105">
    <property type="entry name" value="Deoxycytidylate_deaminase_dom"/>
</dbReference>
<dbReference type="PROSITE" id="PS51747">
    <property type="entry name" value="CYT_DCMP_DEAMINASES_2"/>
    <property type="match status" value="1"/>
</dbReference>
<name>A0A7F5RH11_AGRPL</name>
<evidence type="ECO:0000256" key="9">
    <source>
        <dbReference type="ARBA" id="ARBA00041763"/>
    </source>
</evidence>
<proteinExistence type="inferred from homology"/>